<keyword evidence="4" id="KW-0560">Oxidoreductase</keyword>
<gene>
    <name evidence="5" type="ORF">PMAYCL1PPCAC_29929</name>
</gene>
<evidence type="ECO:0000256" key="2">
    <source>
        <dbReference type="ARBA" id="ARBA00023033"/>
    </source>
</evidence>
<dbReference type="InterPro" id="IPR002401">
    <property type="entry name" value="Cyt_P450_E_grp-I"/>
</dbReference>
<dbReference type="InterPro" id="IPR036396">
    <property type="entry name" value="Cyt_P450_sf"/>
</dbReference>
<feature type="binding site" description="axial binding residue" evidence="3">
    <location>
        <position position="250"/>
    </location>
    <ligand>
        <name>heme</name>
        <dbReference type="ChEBI" id="CHEBI:30413"/>
    </ligand>
    <ligandPart>
        <name>Fe</name>
        <dbReference type="ChEBI" id="CHEBI:18248"/>
    </ligandPart>
</feature>
<evidence type="ECO:0000313" key="5">
    <source>
        <dbReference type="EMBL" id="GMR59734.1"/>
    </source>
</evidence>
<dbReference type="GO" id="GO:0005506">
    <property type="term" value="F:iron ion binding"/>
    <property type="evidence" value="ECO:0007669"/>
    <property type="project" value="InterPro"/>
</dbReference>
<evidence type="ECO:0000256" key="4">
    <source>
        <dbReference type="RuleBase" id="RU000461"/>
    </source>
</evidence>
<name>A0AAN5DAZ8_9BILA</name>
<dbReference type="PRINTS" id="PR00385">
    <property type="entry name" value="P450"/>
</dbReference>
<dbReference type="Proteomes" id="UP001328107">
    <property type="component" value="Unassembled WGS sequence"/>
</dbReference>
<dbReference type="AlphaFoldDB" id="A0AAN5DAZ8"/>
<dbReference type="SUPFAM" id="SSF48264">
    <property type="entry name" value="Cytochrome P450"/>
    <property type="match status" value="1"/>
</dbReference>
<keyword evidence="6" id="KW-1185">Reference proteome</keyword>
<dbReference type="Gene3D" id="1.10.630.10">
    <property type="entry name" value="Cytochrome P450"/>
    <property type="match status" value="1"/>
</dbReference>
<feature type="non-terminal residue" evidence="5">
    <location>
        <position position="1"/>
    </location>
</feature>
<reference evidence="6" key="1">
    <citation type="submission" date="2022-10" db="EMBL/GenBank/DDBJ databases">
        <title>Genome assembly of Pristionchus species.</title>
        <authorList>
            <person name="Yoshida K."/>
            <person name="Sommer R.J."/>
        </authorList>
    </citation>
    <scope>NUCLEOTIDE SEQUENCE [LARGE SCALE GENOMIC DNA]</scope>
    <source>
        <strain evidence="6">RS5460</strain>
    </source>
</reference>
<dbReference type="Pfam" id="PF00067">
    <property type="entry name" value="p450"/>
    <property type="match status" value="1"/>
</dbReference>
<protein>
    <recommendedName>
        <fullName evidence="7">Cytochrome P450</fullName>
    </recommendedName>
</protein>
<dbReference type="EMBL" id="BTRK01000006">
    <property type="protein sequence ID" value="GMR59734.1"/>
    <property type="molecule type" value="Genomic_DNA"/>
</dbReference>
<dbReference type="PANTHER" id="PTHR24284">
    <property type="entry name" value="CYTOCHROME P450 FAMILY"/>
    <property type="match status" value="1"/>
</dbReference>
<keyword evidence="3 4" id="KW-0349">Heme</keyword>
<evidence type="ECO:0000256" key="1">
    <source>
        <dbReference type="ARBA" id="ARBA00010617"/>
    </source>
</evidence>
<evidence type="ECO:0000313" key="6">
    <source>
        <dbReference type="Proteomes" id="UP001328107"/>
    </source>
</evidence>
<organism evidence="5 6">
    <name type="scientific">Pristionchus mayeri</name>
    <dbReference type="NCBI Taxonomy" id="1317129"/>
    <lineage>
        <taxon>Eukaryota</taxon>
        <taxon>Metazoa</taxon>
        <taxon>Ecdysozoa</taxon>
        <taxon>Nematoda</taxon>
        <taxon>Chromadorea</taxon>
        <taxon>Rhabditida</taxon>
        <taxon>Rhabditina</taxon>
        <taxon>Diplogasteromorpha</taxon>
        <taxon>Diplogasteroidea</taxon>
        <taxon>Neodiplogasteridae</taxon>
        <taxon>Pristionchus</taxon>
    </lineage>
</organism>
<keyword evidence="3 4" id="KW-0479">Metal-binding</keyword>
<dbReference type="GO" id="GO:0016705">
    <property type="term" value="F:oxidoreductase activity, acting on paired donors, with incorporation or reduction of molecular oxygen"/>
    <property type="evidence" value="ECO:0007669"/>
    <property type="project" value="InterPro"/>
</dbReference>
<dbReference type="PROSITE" id="PS00086">
    <property type="entry name" value="CYTOCHROME_P450"/>
    <property type="match status" value="1"/>
</dbReference>
<proteinExistence type="inferred from homology"/>
<keyword evidence="3 4" id="KW-0408">Iron</keyword>
<comment type="cofactor">
    <cofactor evidence="3">
        <name>heme</name>
        <dbReference type="ChEBI" id="CHEBI:30413"/>
    </cofactor>
</comment>
<evidence type="ECO:0008006" key="7">
    <source>
        <dbReference type="Google" id="ProtNLM"/>
    </source>
</evidence>
<accession>A0AAN5DAZ8</accession>
<keyword evidence="2 4" id="KW-0503">Monooxygenase</keyword>
<dbReference type="GO" id="GO:0020037">
    <property type="term" value="F:heme binding"/>
    <property type="evidence" value="ECO:0007669"/>
    <property type="project" value="InterPro"/>
</dbReference>
<dbReference type="PRINTS" id="PR00463">
    <property type="entry name" value="EP450I"/>
</dbReference>
<dbReference type="InterPro" id="IPR017972">
    <property type="entry name" value="Cyt_P450_CS"/>
</dbReference>
<dbReference type="PANTHER" id="PTHR24284:SF1">
    <property type="entry name" value="CYTOCHROME P450 FAMILY"/>
    <property type="match status" value="1"/>
</dbReference>
<evidence type="ECO:0000256" key="3">
    <source>
        <dbReference type="PIRSR" id="PIRSR602401-1"/>
    </source>
</evidence>
<comment type="caution">
    <text evidence="5">The sequence shown here is derived from an EMBL/GenBank/DDBJ whole genome shotgun (WGS) entry which is preliminary data.</text>
</comment>
<sequence>CKRLMDYSERLNFQLENQFKSPLIWLAAQLPLIAHLPVIGWHAVGKHRAYHATLPDHVREDVARCQKTFDEHEEPHCFVHAYMAMGRKTKGENLTNDQLINVCNDFFMAGMETTSTTLRWAMALLADNQTEQDKIRAEIHSVVGRNREATMADRARLPYTIAAIAEVQRVSNILPLNVMHRTLVDTEVGGQFIPARTLCLPQISAVMNDPQVFENPREFRPERFLLDDGKTVNKSSMEQVIPFSLGKRQCAGEGLARMELFLGVVCILQKYRILPPEGGKVDLTPTDAIISTPKTNYLRMESV</sequence>
<dbReference type="GO" id="GO:0004497">
    <property type="term" value="F:monooxygenase activity"/>
    <property type="evidence" value="ECO:0007669"/>
    <property type="project" value="UniProtKB-KW"/>
</dbReference>
<dbReference type="InterPro" id="IPR001128">
    <property type="entry name" value="Cyt_P450"/>
</dbReference>
<comment type="similarity">
    <text evidence="1 4">Belongs to the cytochrome P450 family.</text>
</comment>